<accession>A0A0C3SB33</accession>
<dbReference type="OrthoDB" id="3357408at2759"/>
<feature type="transmembrane region" description="Helical" evidence="1">
    <location>
        <begin position="126"/>
        <end position="151"/>
    </location>
</feature>
<evidence type="ECO:0000313" key="2">
    <source>
        <dbReference type="EMBL" id="KIP07585.1"/>
    </source>
</evidence>
<reference evidence="2 3" key="1">
    <citation type="journal article" date="2014" name="PLoS Genet.">
        <title>Analysis of the Phlebiopsis gigantea genome, transcriptome and secretome provides insight into its pioneer colonization strategies of wood.</title>
        <authorList>
            <person name="Hori C."/>
            <person name="Ishida T."/>
            <person name="Igarashi K."/>
            <person name="Samejima M."/>
            <person name="Suzuki H."/>
            <person name="Master E."/>
            <person name="Ferreira P."/>
            <person name="Ruiz-Duenas F.J."/>
            <person name="Held B."/>
            <person name="Canessa P."/>
            <person name="Larrondo L.F."/>
            <person name="Schmoll M."/>
            <person name="Druzhinina I.S."/>
            <person name="Kubicek C.P."/>
            <person name="Gaskell J.A."/>
            <person name="Kersten P."/>
            <person name="St John F."/>
            <person name="Glasner J."/>
            <person name="Sabat G."/>
            <person name="Splinter BonDurant S."/>
            <person name="Syed K."/>
            <person name="Yadav J."/>
            <person name="Mgbeahuruike A.C."/>
            <person name="Kovalchuk A."/>
            <person name="Asiegbu F.O."/>
            <person name="Lackner G."/>
            <person name="Hoffmeister D."/>
            <person name="Rencoret J."/>
            <person name="Gutierrez A."/>
            <person name="Sun H."/>
            <person name="Lindquist E."/>
            <person name="Barry K."/>
            <person name="Riley R."/>
            <person name="Grigoriev I.V."/>
            <person name="Henrissat B."/>
            <person name="Kues U."/>
            <person name="Berka R.M."/>
            <person name="Martinez A.T."/>
            <person name="Covert S.F."/>
            <person name="Blanchette R.A."/>
            <person name="Cullen D."/>
        </authorList>
    </citation>
    <scope>NUCLEOTIDE SEQUENCE [LARGE SCALE GENOMIC DNA]</scope>
    <source>
        <strain evidence="2 3">11061_1 CR5-6</strain>
    </source>
</reference>
<evidence type="ECO:0000256" key="1">
    <source>
        <dbReference type="SAM" id="Phobius"/>
    </source>
</evidence>
<protein>
    <submittedName>
        <fullName evidence="2">Uncharacterized protein</fullName>
    </submittedName>
</protein>
<feature type="transmembrane region" description="Helical" evidence="1">
    <location>
        <begin position="12"/>
        <end position="36"/>
    </location>
</feature>
<keyword evidence="3" id="KW-1185">Reference proteome</keyword>
<dbReference type="Proteomes" id="UP000053257">
    <property type="component" value="Unassembled WGS sequence"/>
</dbReference>
<organism evidence="2 3">
    <name type="scientific">Phlebiopsis gigantea (strain 11061_1 CR5-6)</name>
    <name type="common">White-rot fungus</name>
    <name type="synonym">Peniophora gigantea</name>
    <dbReference type="NCBI Taxonomy" id="745531"/>
    <lineage>
        <taxon>Eukaryota</taxon>
        <taxon>Fungi</taxon>
        <taxon>Dikarya</taxon>
        <taxon>Basidiomycota</taxon>
        <taxon>Agaricomycotina</taxon>
        <taxon>Agaricomycetes</taxon>
        <taxon>Polyporales</taxon>
        <taxon>Phanerochaetaceae</taxon>
        <taxon>Phlebiopsis</taxon>
    </lineage>
</organism>
<keyword evidence="1" id="KW-0472">Membrane</keyword>
<proteinExistence type="predicted"/>
<sequence length="373" mass="41245">MADFPVDEAQIVALFMESVFYGLYLVTFGMCMYVMLVKGRSSARQRAVFLAVALAMFAVASLDAVLLLIHVLDAFIWYRGPGGAIGEFDEISYWVNAMKTVTYIIQTSIGDGVLIYRCYIVYGRSWIVVAPLCLLWVGGLVTEIFDGYIAFTLHKTALLNVGELSPFITSLLSITLALNVIATSMIIYKIWMIERGTRDAFALRGSSSLRRAIRIIVESGLLYSLSVVCNMGVYVSGNNALYGVSDCVVQVIGISFNLIIIRIDQGRTVETEYRLQTTTTEGVGKPNTNIHLPRLVFNRPYATAMTTTGVIEKEHIISSKGSPSLPFVSDEVPLQNYARNEILPPHSHVVNSVFLSNLGFPCPRFPSIPLMYS</sequence>
<keyword evidence="1" id="KW-0812">Transmembrane</keyword>
<evidence type="ECO:0000313" key="3">
    <source>
        <dbReference type="Proteomes" id="UP000053257"/>
    </source>
</evidence>
<dbReference type="HOGENOM" id="CLU_044614_1_0_1"/>
<feature type="transmembrane region" description="Helical" evidence="1">
    <location>
        <begin position="48"/>
        <end position="71"/>
    </location>
</feature>
<dbReference type="AlphaFoldDB" id="A0A0C3SB33"/>
<keyword evidence="1" id="KW-1133">Transmembrane helix</keyword>
<feature type="transmembrane region" description="Helical" evidence="1">
    <location>
        <begin position="212"/>
        <end position="234"/>
    </location>
</feature>
<dbReference type="EMBL" id="KN840494">
    <property type="protein sequence ID" value="KIP07585.1"/>
    <property type="molecule type" value="Genomic_DNA"/>
</dbReference>
<gene>
    <name evidence="2" type="ORF">PHLGIDRAFT_412673</name>
</gene>
<dbReference type="STRING" id="745531.A0A0C3SB33"/>
<feature type="transmembrane region" description="Helical" evidence="1">
    <location>
        <begin position="240"/>
        <end position="261"/>
    </location>
</feature>
<feature type="transmembrane region" description="Helical" evidence="1">
    <location>
        <begin position="91"/>
        <end position="114"/>
    </location>
</feature>
<name>A0A0C3SB33_PHLG1</name>
<feature type="transmembrane region" description="Helical" evidence="1">
    <location>
        <begin position="171"/>
        <end position="191"/>
    </location>
</feature>